<name>C0VYQ1_9ACTO</name>
<dbReference type="PANTHER" id="PTHR43479:SF11">
    <property type="entry name" value="ACREF_ENVCD OPERON REPRESSOR-RELATED"/>
    <property type="match status" value="1"/>
</dbReference>
<dbReference type="InterPro" id="IPR009057">
    <property type="entry name" value="Homeodomain-like_sf"/>
</dbReference>
<evidence type="ECO:0000313" key="4">
    <source>
        <dbReference type="EMBL" id="EEH64554.1"/>
    </source>
</evidence>
<evidence type="ECO:0000256" key="2">
    <source>
        <dbReference type="PROSITE-ProRule" id="PRU00335"/>
    </source>
</evidence>
<dbReference type="OrthoDB" id="4709704at2"/>
<dbReference type="GO" id="GO:0003677">
    <property type="term" value="F:DNA binding"/>
    <property type="evidence" value="ECO:0007669"/>
    <property type="project" value="UniProtKB-UniRule"/>
</dbReference>
<evidence type="ECO:0000256" key="1">
    <source>
        <dbReference type="ARBA" id="ARBA00023125"/>
    </source>
</evidence>
<proteinExistence type="predicted"/>
<evidence type="ECO:0000313" key="5">
    <source>
        <dbReference type="Proteomes" id="UP000010301"/>
    </source>
</evidence>
<reference evidence="4 5" key="1">
    <citation type="submission" date="2009-01" db="EMBL/GenBank/DDBJ databases">
        <authorList>
            <person name="Qin X."/>
            <person name="Bachman B."/>
            <person name="Battles P."/>
            <person name="Bell A."/>
            <person name="Bess C."/>
            <person name="Bickham C."/>
            <person name="Chaboub L."/>
            <person name="Chen D."/>
            <person name="Coyle M."/>
            <person name="Deiros D.R."/>
            <person name="Dinh H."/>
            <person name="Forbes L."/>
            <person name="Fowler G."/>
            <person name="Francisco L."/>
            <person name="Fu Q."/>
            <person name="Gubbala S."/>
            <person name="Hale W."/>
            <person name="Han Y."/>
            <person name="Hemphill L."/>
            <person name="Highlander S.K."/>
            <person name="Hirani K."/>
            <person name="Hogues M."/>
            <person name="Jackson L."/>
            <person name="Jakkamsetti A."/>
            <person name="Javaid M."/>
            <person name="Jiang H."/>
            <person name="Korchina V."/>
            <person name="Kovar C."/>
            <person name="Lara F."/>
            <person name="Lee S."/>
            <person name="Mata R."/>
            <person name="Mathew T."/>
            <person name="Moen C."/>
            <person name="Morales K."/>
            <person name="Munidasa M."/>
            <person name="Nazareth L."/>
            <person name="Ngo R."/>
            <person name="Nguyen L."/>
            <person name="Okwuonu G."/>
            <person name="Ongeri F."/>
            <person name="Patil S."/>
            <person name="Petrosino J."/>
            <person name="Pham C."/>
            <person name="Pham P."/>
            <person name="Pu L.-L."/>
            <person name="Puazo M."/>
            <person name="Raj R."/>
            <person name="Reid J."/>
            <person name="Rouhana J."/>
            <person name="Saada N."/>
            <person name="Shang Y."/>
            <person name="Simmons D."/>
            <person name="Thornton R."/>
            <person name="Warren J."/>
            <person name="Weissenberger G."/>
            <person name="Zhang J."/>
            <person name="Zhang L."/>
            <person name="Zhou C."/>
            <person name="Zhu D."/>
            <person name="Muzny D."/>
            <person name="Worley K."/>
            <person name="Gibbs R."/>
        </authorList>
    </citation>
    <scope>NUCLEOTIDE SEQUENCE [LARGE SCALE GENOMIC DNA]</scope>
    <source>
        <strain evidence="4 5">DSM 15436</strain>
    </source>
</reference>
<dbReference type="Pfam" id="PF00440">
    <property type="entry name" value="TetR_N"/>
    <property type="match status" value="1"/>
</dbReference>
<comment type="caution">
    <text evidence="4">The sequence shown here is derived from an EMBL/GenBank/DDBJ whole genome shotgun (WGS) entry which is preliminary data.</text>
</comment>
<dbReference type="InterPro" id="IPR001647">
    <property type="entry name" value="HTH_TetR"/>
</dbReference>
<gene>
    <name evidence="4" type="ORF">HMPREF0044_0291</name>
</gene>
<feature type="DNA-binding region" description="H-T-H motif" evidence="2">
    <location>
        <begin position="37"/>
        <end position="56"/>
    </location>
</feature>
<dbReference type="Gene3D" id="1.10.357.10">
    <property type="entry name" value="Tetracycline Repressor, domain 2"/>
    <property type="match status" value="1"/>
</dbReference>
<protein>
    <submittedName>
        <fullName evidence="4">Transcriptional regulator, TetR family</fullName>
    </submittedName>
</protein>
<dbReference type="SUPFAM" id="SSF46689">
    <property type="entry name" value="Homeodomain-like"/>
    <property type="match status" value="1"/>
</dbReference>
<organism evidence="4 5">
    <name type="scientific">Gleimia coleocanis DSM 15436</name>
    <dbReference type="NCBI Taxonomy" id="525245"/>
    <lineage>
        <taxon>Bacteria</taxon>
        <taxon>Bacillati</taxon>
        <taxon>Actinomycetota</taxon>
        <taxon>Actinomycetes</taxon>
        <taxon>Actinomycetales</taxon>
        <taxon>Actinomycetaceae</taxon>
        <taxon>Gleimia</taxon>
    </lineage>
</organism>
<dbReference type="RefSeq" id="WP_006547288.1">
    <property type="nucleotide sequence ID" value="NZ_DS999545.1"/>
</dbReference>
<feature type="domain" description="HTH tetR-type" evidence="3">
    <location>
        <begin position="14"/>
        <end position="74"/>
    </location>
</feature>
<dbReference type="PROSITE" id="PS01081">
    <property type="entry name" value="HTH_TETR_1"/>
    <property type="match status" value="1"/>
</dbReference>
<dbReference type="InterPro" id="IPR023772">
    <property type="entry name" value="DNA-bd_HTH_TetR-type_CS"/>
</dbReference>
<dbReference type="HOGENOM" id="CLU_083240_0_0_11"/>
<dbReference type="PANTHER" id="PTHR43479">
    <property type="entry name" value="ACREF/ENVCD OPERON REPRESSOR-RELATED"/>
    <property type="match status" value="1"/>
</dbReference>
<sequence>MPKIVGVNIDEHRELTRQALFTALSNLLKEQSFETITMAQIARRANIGRTAVYNHFADKESMLLELMSATTQQFTKILSEALEVVDNPLQKLRIFIRSQLELKHHYHLGEGMNLRSLAAGRDTSKLKEHARILDHILSHLLQLAHHSGEIQPPSPQTNSLIQACISGQHVPNHPGLKAQVIGETEAFILRALGASEYCVRDIDPRVSELRFIFCEKDEKPIDEPESESSTYLRCPVHVS</sequence>
<dbReference type="PRINTS" id="PR00455">
    <property type="entry name" value="HTHTETR"/>
</dbReference>
<accession>C0VYQ1</accession>
<keyword evidence="5" id="KW-1185">Reference proteome</keyword>
<dbReference type="AlphaFoldDB" id="C0VYQ1"/>
<dbReference type="eggNOG" id="COG1309">
    <property type="taxonomic scope" value="Bacteria"/>
</dbReference>
<evidence type="ECO:0000259" key="3">
    <source>
        <dbReference type="PROSITE" id="PS50977"/>
    </source>
</evidence>
<dbReference type="PROSITE" id="PS50977">
    <property type="entry name" value="HTH_TETR_2"/>
    <property type="match status" value="1"/>
</dbReference>
<keyword evidence="1 2" id="KW-0238">DNA-binding</keyword>
<dbReference type="EMBL" id="ACFG01000004">
    <property type="protein sequence ID" value="EEH64554.1"/>
    <property type="molecule type" value="Genomic_DNA"/>
</dbReference>
<dbReference type="Proteomes" id="UP000010301">
    <property type="component" value="Unassembled WGS sequence"/>
</dbReference>
<dbReference type="InterPro" id="IPR050624">
    <property type="entry name" value="HTH-type_Tx_Regulator"/>
</dbReference>
<dbReference type="STRING" id="525245.HMPREF0044_0291"/>